<dbReference type="STRING" id="563040.Saut_1557"/>
<dbReference type="Proteomes" id="UP000007803">
    <property type="component" value="Chromosome"/>
</dbReference>
<dbReference type="PANTHER" id="PTHR30160">
    <property type="entry name" value="TETRAACYLDISACCHARIDE 4'-KINASE-RELATED"/>
    <property type="match status" value="1"/>
</dbReference>
<dbReference type="Gene3D" id="3.40.50.2000">
    <property type="entry name" value="Glycogen Phosphorylase B"/>
    <property type="match status" value="2"/>
</dbReference>
<accession>E0UV22</accession>
<keyword evidence="3" id="KW-0175">Coiled coil</keyword>
<dbReference type="Pfam" id="PF01075">
    <property type="entry name" value="Glyco_transf_9"/>
    <property type="match status" value="1"/>
</dbReference>
<sequence>MQDIKKIAVIMFGLFGDVLIRTPILKALKEIYPDAKITAIVDPVGVYLLEDNVYVDDLIIINRSINKLQKKIKEMQATFEIRKQQFDLIVNLYNGGSSPWMVLFSNAKYKLGFCQQKRKYIYNVNNDCLKDRLKDEQSLYSYMISIIEPLSSKKHSLRPVFFTTKVNDLKMKEYLKEFNVDVENVYLLNLGASKEEKLLDMNKYLELVKYIYKTYNFIPAIILNPTQEYLQEKFIEDFLKLSKLPYIKLDSLSISEIASLIKLTKFIITPDTGIMHLSMAMNTYIYAIFTYTHPIFVDPNDDKFISVYDKFNDGKLYQQQNISSTILEKNIKLLFSKL</sequence>
<keyword evidence="5" id="KW-1185">Reference proteome</keyword>
<dbReference type="InterPro" id="IPR002201">
    <property type="entry name" value="Glyco_trans_9"/>
</dbReference>
<dbReference type="CAZy" id="GT9">
    <property type="family name" value="Glycosyltransferase Family 9"/>
</dbReference>
<evidence type="ECO:0000313" key="5">
    <source>
        <dbReference type="Proteomes" id="UP000007803"/>
    </source>
</evidence>
<dbReference type="HOGENOM" id="CLU_038371_0_0_7"/>
<keyword evidence="2 4" id="KW-0808">Transferase</keyword>
<feature type="coiled-coil region" evidence="3">
    <location>
        <begin position="58"/>
        <end position="85"/>
    </location>
</feature>
<dbReference type="SUPFAM" id="SSF53756">
    <property type="entry name" value="UDP-Glycosyltransferase/glycogen phosphorylase"/>
    <property type="match status" value="1"/>
</dbReference>
<dbReference type="AlphaFoldDB" id="E0UV22"/>
<dbReference type="GO" id="GO:0009244">
    <property type="term" value="P:lipopolysaccharide core region biosynthetic process"/>
    <property type="evidence" value="ECO:0007669"/>
    <property type="project" value="TreeGrafter"/>
</dbReference>
<dbReference type="RefSeq" id="WP_013327357.1">
    <property type="nucleotide sequence ID" value="NC_014506.1"/>
</dbReference>
<proteinExistence type="predicted"/>
<organism evidence="4 5">
    <name type="scientific">Sulfurimonas autotrophica (strain ATCC BAA-671 / DSM 16294 / JCM 11897 / OK10)</name>
    <dbReference type="NCBI Taxonomy" id="563040"/>
    <lineage>
        <taxon>Bacteria</taxon>
        <taxon>Pseudomonadati</taxon>
        <taxon>Campylobacterota</taxon>
        <taxon>Epsilonproteobacteria</taxon>
        <taxon>Campylobacterales</taxon>
        <taxon>Sulfurimonadaceae</taxon>
        <taxon>Sulfurimonas</taxon>
    </lineage>
</organism>
<evidence type="ECO:0000256" key="1">
    <source>
        <dbReference type="ARBA" id="ARBA00022676"/>
    </source>
</evidence>
<dbReference type="OrthoDB" id="9768048at2"/>
<evidence type="ECO:0000256" key="2">
    <source>
        <dbReference type="ARBA" id="ARBA00022679"/>
    </source>
</evidence>
<protein>
    <submittedName>
        <fullName evidence="4">Glycosyl transferase family 9</fullName>
    </submittedName>
</protein>
<reference evidence="5" key="1">
    <citation type="journal article" date="2010" name="Stand. Genomic Sci.">
        <title>Complete genome sequence of Sulfurimonas autotrophica type strain (OK10).</title>
        <authorList>
            <person name="Sikorski J."/>
            <person name="Munk C."/>
            <person name="Lapidus A."/>
            <person name="Djao O."/>
            <person name="Lucas S."/>
            <person name="Glavina Del Rio T."/>
            <person name="Nolan M."/>
            <person name="Tice H."/>
            <person name="Han C."/>
            <person name="Cheng J."/>
            <person name="Tapia R."/>
            <person name="Goodwin L."/>
            <person name="Pitluck S."/>
            <person name="Liolios K."/>
            <person name="Ivanova N."/>
            <person name="Mavromatis K."/>
            <person name="Mikhailova N."/>
            <person name="Pati A."/>
            <person name="Sims D."/>
            <person name="Meincke L."/>
            <person name="Brettin T."/>
            <person name="Detter J."/>
            <person name="Chen A."/>
            <person name="Palaniappan K."/>
            <person name="Land M."/>
            <person name="Hauser L."/>
            <person name="Chang Y."/>
            <person name="Jeffries C."/>
            <person name="Rohde M."/>
            <person name="Lang E."/>
            <person name="Spring S."/>
            <person name="Goker M."/>
            <person name="Woyke T."/>
            <person name="Bristow J."/>
            <person name="Eisen J."/>
            <person name="Markowitz V."/>
            <person name="Hugenholtz P."/>
            <person name="Kyrpides N."/>
            <person name="Klenk H."/>
        </authorList>
    </citation>
    <scope>NUCLEOTIDE SEQUENCE [LARGE SCALE GENOMIC DNA]</scope>
    <source>
        <strain evidence="5">ATCC BAA-671 / DSM 16294 / JCM 11897 / OK10</strain>
    </source>
</reference>
<dbReference type="eggNOG" id="COG0859">
    <property type="taxonomic scope" value="Bacteria"/>
</dbReference>
<evidence type="ECO:0000256" key="3">
    <source>
        <dbReference type="SAM" id="Coils"/>
    </source>
</evidence>
<dbReference type="KEGG" id="sua:Saut_1557"/>
<dbReference type="EMBL" id="CP002205">
    <property type="protein sequence ID" value="ADN09604.1"/>
    <property type="molecule type" value="Genomic_DNA"/>
</dbReference>
<gene>
    <name evidence="4" type="ordered locus">Saut_1557</name>
</gene>
<keyword evidence="1" id="KW-0328">Glycosyltransferase</keyword>
<dbReference type="GO" id="GO:0008713">
    <property type="term" value="F:ADP-heptose-lipopolysaccharide heptosyltransferase activity"/>
    <property type="evidence" value="ECO:0007669"/>
    <property type="project" value="TreeGrafter"/>
</dbReference>
<name>E0UV22_SULAO</name>
<dbReference type="InterPro" id="IPR051199">
    <property type="entry name" value="LPS_LOS_Heptosyltrfase"/>
</dbReference>
<evidence type="ECO:0000313" key="4">
    <source>
        <dbReference type="EMBL" id="ADN09604.1"/>
    </source>
</evidence>
<dbReference type="GO" id="GO:0005829">
    <property type="term" value="C:cytosol"/>
    <property type="evidence" value="ECO:0007669"/>
    <property type="project" value="TreeGrafter"/>
</dbReference>
<dbReference type="CDD" id="cd03789">
    <property type="entry name" value="GT9_LPS_heptosyltransferase"/>
    <property type="match status" value="1"/>
</dbReference>